<evidence type="ECO:0000256" key="3">
    <source>
        <dbReference type="ARBA" id="ARBA00023288"/>
    </source>
</evidence>
<dbReference type="InterPro" id="IPR036163">
    <property type="entry name" value="HMA_dom_sf"/>
</dbReference>
<dbReference type="Proteomes" id="UP000447434">
    <property type="component" value="Chromosome 13"/>
</dbReference>
<dbReference type="Gene3D" id="3.30.70.100">
    <property type="match status" value="1"/>
</dbReference>
<evidence type="ECO:0000256" key="6">
    <source>
        <dbReference type="SAM" id="MobiDB-lite"/>
    </source>
</evidence>
<dbReference type="InterPro" id="IPR006121">
    <property type="entry name" value="HMA_dom"/>
</dbReference>
<keyword evidence="2" id="KW-0479">Metal-binding</keyword>
<dbReference type="SUPFAM" id="SSF55008">
    <property type="entry name" value="HMA, heavy metal-associated domain"/>
    <property type="match status" value="1"/>
</dbReference>
<feature type="compositionally biased region" description="Basic residues" evidence="6">
    <location>
        <begin position="87"/>
        <end position="97"/>
    </location>
</feature>
<evidence type="ECO:0000313" key="8">
    <source>
        <dbReference type="EMBL" id="KAE9601737.1"/>
    </source>
</evidence>
<comment type="caution">
    <text evidence="8">The sequence shown here is derived from an EMBL/GenBank/DDBJ whole genome shotgun (WGS) entry which is preliminary data.</text>
</comment>
<keyword evidence="4" id="KW-0636">Prenylation</keyword>
<dbReference type="EMBL" id="WOCE01000013">
    <property type="protein sequence ID" value="KAE9601737.1"/>
    <property type="molecule type" value="Genomic_DNA"/>
</dbReference>
<dbReference type="GO" id="GO:0046872">
    <property type="term" value="F:metal ion binding"/>
    <property type="evidence" value="ECO:0007669"/>
    <property type="project" value="UniProtKB-KW"/>
</dbReference>
<protein>
    <submittedName>
        <fullName evidence="8">Putative heavy metal-associated domain, HMA</fullName>
    </submittedName>
</protein>
<evidence type="ECO:0000256" key="4">
    <source>
        <dbReference type="ARBA" id="ARBA00023289"/>
    </source>
</evidence>
<gene>
    <name evidence="8" type="ORF">Lalb_Chr13g0300961</name>
</gene>
<keyword evidence="9" id="KW-1185">Reference proteome</keyword>
<dbReference type="OrthoDB" id="691258at2759"/>
<evidence type="ECO:0000313" key="9">
    <source>
        <dbReference type="Proteomes" id="UP000447434"/>
    </source>
</evidence>
<dbReference type="PROSITE" id="PS50846">
    <property type="entry name" value="HMA_2"/>
    <property type="match status" value="1"/>
</dbReference>
<evidence type="ECO:0000256" key="2">
    <source>
        <dbReference type="ARBA" id="ARBA00022723"/>
    </source>
</evidence>
<feature type="region of interest" description="Disordered" evidence="6">
    <location>
        <begin position="77"/>
        <end position="115"/>
    </location>
</feature>
<proteinExistence type="inferred from homology"/>
<comment type="similarity">
    <text evidence="5">Belongs to the HIPP family.</text>
</comment>
<name>A0A6A4PJQ7_LUPAL</name>
<dbReference type="PANTHER" id="PTHR45868:SF74">
    <property type="entry name" value="HEAVY METAL-ASSOCIATED ISOPRENYLATED PLANT PROTEIN 33"/>
    <property type="match status" value="1"/>
</dbReference>
<dbReference type="PANTHER" id="PTHR45868">
    <property type="entry name" value="HEAVY METAL-ASSOCIATED ISOPRENYLATED PLANT PROTEIN 33-RELATED"/>
    <property type="match status" value="1"/>
</dbReference>
<reference evidence="9" key="1">
    <citation type="journal article" date="2020" name="Nat. Commun.">
        <title>Genome sequence of the cluster root forming white lupin.</title>
        <authorList>
            <person name="Hufnagel B."/>
            <person name="Marques A."/>
            <person name="Soriano A."/>
            <person name="Marques L."/>
            <person name="Divol F."/>
            <person name="Doumas P."/>
            <person name="Sallet E."/>
            <person name="Mancinotti D."/>
            <person name="Carrere S."/>
            <person name="Marande W."/>
            <person name="Arribat S."/>
            <person name="Keller J."/>
            <person name="Huneau C."/>
            <person name="Blein T."/>
            <person name="Aime D."/>
            <person name="Laguerre M."/>
            <person name="Taylor J."/>
            <person name="Schubert V."/>
            <person name="Nelson M."/>
            <person name="Geu-Flores F."/>
            <person name="Crespi M."/>
            <person name="Gallardo-Guerrero K."/>
            <person name="Delaux P.-M."/>
            <person name="Salse J."/>
            <person name="Berges H."/>
            <person name="Guyot R."/>
            <person name="Gouzy J."/>
            <person name="Peret B."/>
        </authorList>
    </citation>
    <scope>NUCLEOTIDE SEQUENCE [LARGE SCALE GENOMIC DNA]</scope>
    <source>
        <strain evidence="9">cv. Amiga</strain>
    </source>
</reference>
<dbReference type="CDD" id="cd00371">
    <property type="entry name" value="HMA"/>
    <property type="match status" value="1"/>
</dbReference>
<evidence type="ECO:0000259" key="7">
    <source>
        <dbReference type="PROSITE" id="PS50846"/>
    </source>
</evidence>
<organism evidence="8 9">
    <name type="scientific">Lupinus albus</name>
    <name type="common">White lupine</name>
    <name type="synonym">Lupinus termis</name>
    <dbReference type="NCBI Taxonomy" id="3870"/>
    <lineage>
        <taxon>Eukaryota</taxon>
        <taxon>Viridiplantae</taxon>
        <taxon>Streptophyta</taxon>
        <taxon>Embryophyta</taxon>
        <taxon>Tracheophyta</taxon>
        <taxon>Spermatophyta</taxon>
        <taxon>Magnoliopsida</taxon>
        <taxon>eudicotyledons</taxon>
        <taxon>Gunneridae</taxon>
        <taxon>Pentapetalae</taxon>
        <taxon>rosids</taxon>
        <taxon>fabids</taxon>
        <taxon>Fabales</taxon>
        <taxon>Fabaceae</taxon>
        <taxon>Papilionoideae</taxon>
        <taxon>50 kb inversion clade</taxon>
        <taxon>genistoids sensu lato</taxon>
        <taxon>core genistoids</taxon>
        <taxon>Genisteae</taxon>
        <taxon>Lupinus</taxon>
    </lineage>
</organism>
<feature type="domain" description="HMA" evidence="7">
    <location>
        <begin position="1"/>
        <end position="43"/>
    </location>
</feature>
<keyword evidence="1" id="KW-0488">Methylation</keyword>
<evidence type="ECO:0000256" key="1">
    <source>
        <dbReference type="ARBA" id="ARBA00022481"/>
    </source>
</evidence>
<evidence type="ECO:0000256" key="5">
    <source>
        <dbReference type="ARBA" id="ARBA00024045"/>
    </source>
</evidence>
<keyword evidence="3" id="KW-0449">Lipoprotein</keyword>
<dbReference type="AlphaFoldDB" id="A0A6A4PJQ7"/>
<sequence>MLQQLKGVEAISIDLNQGTVTVIGKVNPIALVKFFHKMGIKAKLQYFDKEPLKSKDDCYHTQTCKSKQKAHCCCNSSSYSDDEQRQHKTRHGQRSKKGNTNFAAEAGTGYNHQPPMQGYQYAGEPLSYGMGQLLHPFYRRPSLLSYYNPIIRYTSYAENYRHNV</sequence>
<accession>A0A6A4PJQ7</accession>